<name>A0ABN8IY19_9NEOP</name>
<protein>
    <submittedName>
        <fullName evidence="2">Uncharacterized protein</fullName>
    </submittedName>
</protein>
<evidence type="ECO:0000256" key="1">
    <source>
        <dbReference type="SAM" id="MobiDB-lite"/>
    </source>
</evidence>
<proteinExistence type="predicted"/>
<accession>A0ABN8IY19</accession>
<organism evidence="2 3">
    <name type="scientific">Iphiclides podalirius</name>
    <name type="common">scarce swallowtail</name>
    <dbReference type="NCBI Taxonomy" id="110791"/>
    <lineage>
        <taxon>Eukaryota</taxon>
        <taxon>Metazoa</taxon>
        <taxon>Ecdysozoa</taxon>
        <taxon>Arthropoda</taxon>
        <taxon>Hexapoda</taxon>
        <taxon>Insecta</taxon>
        <taxon>Pterygota</taxon>
        <taxon>Neoptera</taxon>
        <taxon>Endopterygota</taxon>
        <taxon>Lepidoptera</taxon>
        <taxon>Glossata</taxon>
        <taxon>Ditrysia</taxon>
        <taxon>Papilionoidea</taxon>
        <taxon>Papilionidae</taxon>
        <taxon>Papilioninae</taxon>
        <taxon>Iphiclides</taxon>
    </lineage>
</organism>
<feature type="region of interest" description="Disordered" evidence="1">
    <location>
        <begin position="45"/>
        <end position="79"/>
    </location>
</feature>
<evidence type="ECO:0000313" key="2">
    <source>
        <dbReference type="EMBL" id="CAH2063718.1"/>
    </source>
</evidence>
<keyword evidence="3" id="KW-1185">Reference proteome</keyword>
<dbReference type="Proteomes" id="UP000837857">
    <property type="component" value="Chromosome 3"/>
</dbReference>
<dbReference type="EMBL" id="OW152815">
    <property type="protein sequence ID" value="CAH2063718.1"/>
    <property type="molecule type" value="Genomic_DNA"/>
</dbReference>
<reference evidence="2" key="1">
    <citation type="submission" date="2022-03" db="EMBL/GenBank/DDBJ databases">
        <authorList>
            <person name="Martin H S."/>
        </authorList>
    </citation>
    <scope>NUCLEOTIDE SEQUENCE</scope>
</reference>
<feature type="compositionally biased region" description="Pro residues" evidence="1">
    <location>
        <begin position="70"/>
        <end position="79"/>
    </location>
</feature>
<gene>
    <name evidence="2" type="ORF">IPOD504_LOCUS12642</name>
</gene>
<sequence length="79" mass="8497">MPLVFIVVKNLSVPAASIDKRVRMRTITSICAKRKVAPAVETGRWNRNNGRDLLHRRNAATKGGTTPSAADPPPPPPSA</sequence>
<feature type="non-terminal residue" evidence="2">
    <location>
        <position position="1"/>
    </location>
</feature>
<evidence type="ECO:0000313" key="3">
    <source>
        <dbReference type="Proteomes" id="UP000837857"/>
    </source>
</evidence>